<dbReference type="AlphaFoldDB" id="A0A974XZ67"/>
<proteinExistence type="predicted"/>
<dbReference type="Pfam" id="PF00072">
    <property type="entry name" value="Response_reg"/>
    <property type="match status" value="1"/>
</dbReference>
<dbReference type="PANTHER" id="PTHR48111">
    <property type="entry name" value="REGULATOR OF RPOS"/>
    <property type="match status" value="1"/>
</dbReference>
<dbReference type="GO" id="GO:0032993">
    <property type="term" value="C:protein-DNA complex"/>
    <property type="evidence" value="ECO:0007669"/>
    <property type="project" value="TreeGrafter"/>
</dbReference>
<dbReference type="InterPro" id="IPR011006">
    <property type="entry name" value="CheY-like_superfamily"/>
</dbReference>
<feature type="domain" description="Response regulatory" evidence="4">
    <location>
        <begin position="3"/>
        <end position="117"/>
    </location>
</feature>
<dbReference type="InterPro" id="IPR007492">
    <property type="entry name" value="LytTR_DNA-bd_dom"/>
</dbReference>
<keyword evidence="3" id="KW-0597">Phosphoprotein</keyword>
<dbReference type="Pfam" id="PF04397">
    <property type="entry name" value="LytTR"/>
    <property type="match status" value="1"/>
</dbReference>
<evidence type="ECO:0000256" key="2">
    <source>
        <dbReference type="ARBA" id="ARBA00023125"/>
    </source>
</evidence>
<dbReference type="InterPro" id="IPR039420">
    <property type="entry name" value="WalR-like"/>
</dbReference>
<dbReference type="Gene3D" id="2.40.50.1020">
    <property type="entry name" value="LytTr DNA-binding domain"/>
    <property type="match status" value="1"/>
</dbReference>
<dbReference type="InterPro" id="IPR001789">
    <property type="entry name" value="Sig_transdc_resp-reg_receiver"/>
</dbReference>
<reference evidence="6 7" key="1">
    <citation type="submission" date="2021-03" db="EMBL/GenBank/DDBJ databases">
        <title>Lysobacter sp. nov. isolated from soil of gangwondo yeongwol, south Korea.</title>
        <authorList>
            <person name="Kim K.R."/>
            <person name="Kim K.H."/>
            <person name="Jeon C.O."/>
        </authorList>
    </citation>
    <scope>NUCLEOTIDE SEQUENCE [LARGE SCALE GENOMIC DNA]</scope>
    <source>
        <strain evidence="6 7">R19</strain>
    </source>
</reference>
<accession>A0A974XZ67</accession>
<dbReference type="SUPFAM" id="SSF52172">
    <property type="entry name" value="CheY-like"/>
    <property type="match status" value="1"/>
</dbReference>
<feature type="domain" description="HTH LytTR-type" evidence="5">
    <location>
        <begin position="155"/>
        <end position="227"/>
    </location>
</feature>
<evidence type="ECO:0000259" key="4">
    <source>
        <dbReference type="PROSITE" id="PS50110"/>
    </source>
</evidence>
<keyword evidence="1" id="KW-0902">Two-component regulatory system</keyword>
<dbReference type="Proteomes" id="UP000639274">
    <property type="component" value="Chromosome"/>
</dbReference>
<evidence type="ECO:0000256" key="3">
    <source>
        <dbReference type="PROSITE-ProRule" id="PRU00169"/>
    </source>
</evidence>
<dbReference type="Gene3D" id="3.40.50.2300">
    <property type="match status" value="1"/>
</dbReference>
<dbReference type="PANTHER" id="PTHR48111:SF3">
    <property type="entry name" value="TRANSCRIPTIONAL REGULATORY PROTEIN BTSR"/>
    <property type="match status" value="1"/>
</dbReference>
<dbReference type="GO" id="GO:0006355">
    <property type="term" value="P:regulation of DNA-templated transcription"/>
    <property type="evidence" value="ECO:0007669"/>
    <property type="project" value="TreeGrafter"/>
</dbReference>
<evidence type="ECO:0000313" key="7">
    <source>
        <dbReference type="Proteomes" id="UP000639274"/>
    </source>
</evidence>
<dbReference type="RefSeq" id="WP_200613908.1">
    <property type="nucleotide sequence ID" value="NZ_CP071518.1"/>
</dbReference>
<protein>
    <submittedName>
        <fullName evidence="6">Response regulator transcription factor</fullName>
    </submittedName>
</protein>
<dbReference type="SMART" id="SM00850">
    <property type="entry name" value="LytTR"/>
    <property type="match status" value="1"/>
</dbReference>
<keyword evidence="2" id="KW-0238">DNA-binding</keyword>
<organism evidence="6 7">
    <name type="scientific">Agrilutibacter solisilvae</name>
    <dbReference type="NCBI Taxonomy" id="2763317"/>
    <lineage>
        <taxon>Bacteria</taxon>
        <taxon>Pseudomonadati</taxon>
        <taxon>Pseudomonadota</taxon>
        <taxon>Gammaproteobacteria</taxon>
        <taxon>Lysobacterales</taxon>
        <taxon>Lysobacteraceae</taxon>
        <taxon>Agrilutibacter</taxon>
    </lineage>
</organism>
<dbReference type="EMBL" id="CP071518">
    <property type="protein sequence ID" value="QSX78343.1"/>
    <property type="molecule type" value="Genomic_DNA"/>
</dbReference>
<dbReference type="PROSITE" id="PS50110">
    <property type="entry name" value="RESPONSE_REGULATORY"/>
    <property type="match status" value="1"/>
</dbReference>
<dbReference type="PROSITE" id="PS50930">
    <property type="entry name" value="HTH_LYTTR"/>
    <property type="match status" value="1"/>
</dbReference>
<evidence type="ECO:0000259" key="5">
    <source>
        <dbReference type="PROSITE" id="PS50930"/>
    </source>
</evidence>
<dbReference type="GO" id="GO:0000156">
    <property type="term" value="F:phosphorelay response regulator activity"/>
    <property type="evidence" value="ECO:0007669"/>
    <property type="project" value="TreeGrafter"/>
</dbReference>
<name>A0A974XZ67_9GAMM</name>
<keyword evidence="7" id="KW-1185">Reference proteome</keyword>
<dbReference type="GO" id="GO:0000976">
    <property type="term" value="F:transcription cis-regulatory region binding"/>
    <property type="evidence" value="ECO:0007669"/>
    <property type="project" value="TreeGrafter"/>
</dbReference>
<evidence type="ECO:0000313" key="6">
    <source>
        <dbReference type="EMBL" id="QSX78343.1"/>
    </source>
</evidence>
<evidence type="ECO:0000256" key="1">
    <source>
        <dbReference type="ARBA" id="ARBA00023012"/>
    </source>
</evidence>
<sequence length="263" mass="29037">MIRILLADDEPIALDRLELAVAGIPDAELVAKARNGKEALALIRELKPDIAVLDIQMPVKDGFAAIAELKPGEHVPEIIFVTAYQEHAVRAFEVHAVDYLLKPVSFERFREAVRLAKGRLEARAAEVRFAELQQLIASLRDAGSPGAAGSYEREFWVRNRDGMVRLAAESIDAITAEGDYVLLHCGGKTWLLKDSITSLAGRLDPATHLRIHRSTIVNLRQVHGLRRRGPKAMSLTLAGGGDFAIGPNYVESVLKLVNARRWR</sequence>
<gene>
    <name evidence="6" type="ORF">I8J32_017120</name>
</gene>
<dbReference type="GO" id="GO:0005829">
    <property type="term" value="C:cytosol"/>
    <property type="evidence" value="ECO:0007669"/>
    <property type="project" value="TreeGrafter"/>
</dbReference>
<feature type="modified residue" description="4-aspartylphosphate" evidence="3">
    <location>
        <position position="54"/>
    </location>
</feature>
<dbReference type="SMART" id="SM00448">
    <property type="entry name" value="REC"/>
    <property type="match status" value="1"/>
</dbReference>
<dbReference type="KEGG" id="lsf:I8J32_017120"/>